<dbReference type="EMBL" id="JBFDAA010000004">
    <property type="protein sequence ID" value="KAL1138275.1"/>
    <property type="molecule type" value="Genomic_DNA"/>
</dbReference>
<dbReference type="Proteomes" id="UP001558652">
    <property type="component" value="Unassembled WGS sequence"/>
</dbReference>
<feature type="compositionally biased region" description="Basic and acidic residues" evidence="11">
    <location>
        <begin position="351"/>
        <end position="370"/>
    </location>
</feature>
<keyword evidence="8 12" id="KW-1133">Transmembrane helix</keyword>
<reference evidence="13 14" key="1">
    <citation type="submission" date="2024-07" db="EMBL/GenBank/DDBJ databases">
        <title>Chromosome-level genome assembly of the water stick insect Ranatra chinensis (Heteroptera: Nepidae).</title>
        <authorList>
            <person name="Liu X."/>
        </authorList>
    </citation>
    <scope>NUCLEOTIDE SEQUENCE [LARGE SCALE GENOMIC DNA]</scope>
    <source>
        <strain evidence="13">Cailab_2021Rc</strain>
        <tissue evidence="13">Muscle</tissue>
    </source>
</reference>
<protein>
    <recommendedName>
        <fullName evidence="3">Translocation protein SEC62</fullName>
    </recommendedName>
</protein>
<evidence type="ECO:0000256" key="5">
    <source>
        <dbReference type="ARBA" id="ARBA00022692"/>
    </source>
</evidence>
<evidence type="ECO:0000313" key="14">
    <source>
        <dbReference type="Proteomes" id="UP001558652"/>
    </source>
</evidence>
<accession>A0ABD0YQM5</accession>
<feature type="compositionally biased region" description="Low complexity" evidence="11">
    <location>
        <begin position="402"/>
        <end position="413"/>
    </location>
</feature>
<dbReference type="GO" id="GO:0015031">
    <property type="term" value="P:protein transport"/>
    <property type="evidence" value="ECO:0007669"/>
    <property type="project" value="UniProtKB-KW"/>
</dbReference>
<keyword evidence="10 12" id="KW-0472">Membrane</keyword>
<comment type="caution">
    <text evidence="13">The sequence shown here is derived from an EMBL/GenBank/DDBJ whole genome shotgun (WGS) entry which is preliminary data.</text>
</comment>
<keyword evidence="14" id="KW-1185">Reference proteome</keyword>
<evidence type="ECO:0000256" key="8">
    <source>
        <dbReference type="ARBA" id="ARBA00022989"/>
    </source>
</evidence>
<evidence type="ECO:0000256" key="9">
    <source>
        <dbReference type="ARBA" id="ARBA00023010"/>
    </source>
</evidence>
<feature type="compositionally biased region" description="Basic and acidic residues" evidence="11">
    <location>
        <begin position="416"/>
        <end position="430"/>
    </location>
</feature>
<evidence type="ECO:0000256" key="2">
    <source>
        <dbReference type="ARBA" id="ARBA00010604"/>
    </source>
</evidence>
<evidence type="ECO:0000256" key="12">
    <source>
        <dbReference type="SAM" id="Phobius"/>
    </source>
</evidence>
<name>A0ABD0YQM5_9HEMI</name>
<keyword evidence="9" id="KW-0811">Translocation</keyword>
<evidence type="ECO:0000256" key="1">
    <source>
        <dbReference type="ARBA" id="ARBA00004477"/>
    </source>
</evidence>
<evidence type="ECO:0000313" key="13">
    <source>
        <dbReference type="EMBL" id="KAL1138275.1"/>
    </source>
</evidence>
<evidence type="ECO:0000256" key="6">
    <source>
        <dbReference type="ARBA" id="ARBA00022824"/>
    </source>
</evidence>
<feature type="compositionally biased region" description="Basic and acidic residues" evidence="11">
    <location>
        <begin position="175"/>
        <end position="194"/>
    </location>
</feature>
<evidence type="ECO:0000256" key="3">
    <source>
        <dbReference type="ARBA" id="ARBA00021257"/>
    </source>
</evidence>
<keyword evidence="4" id="KW-0813">Transport</keyword>
<dbReference type="InterPro" id="IPR004728">
    <property type="entry name" value="Sec62"/>
</dbReference>
<feature type="transmembrane region" description="Helical" evidence="12">
    <location>
        <begin position="244"/>
        <end position="264"/>
    </location>
</feature>
<gene>
    <name evidence="13" type="ORF">AAG570_009964</name>
</gene>
<dbReference type="AlphaFoldDB" id="A0ABD0YQM5"/>
<sequence length="430" mass="49409">MAHVKSVKGFLTKCCFYLCFYFVLYLYPKCGYLYITVSLPSLSPFSLKVIFFQEFPDPDEKEKVENPSKEEYEVAKWLRNNVPIKKTKFLNHNVQYFTGSKAVDALMSSKWGSVVKEGEEPFFASREHCIDFLDLMLRHKFYHRARKVPVTEDQLRSLKKGKKAVTGTEKVTGTTEKKNGGEEKKEEEVAESSHAEGKALEVIIGEEDRKKKRRKVRLEMHMDQYFADTLDAYVWIYDPIPVHYWLFGALVVLAAIGICMFPLWPPGVRMVVYYLSVMAAGFLVFIIALAVLRFIVFCLIWILSLGKHHLWLFPNLTEDVGFFASFWPIYHYEYKDGTTSSGAKKKKKKDKQSDNEDDYGKDSMDNKEEQEGSTELGDEDERQEDEEREAEVEVGGSGGSGSESSESSSQQSQTGKDFEMVEKSELEQHQ</sequence>
<evidence type="ECO:0000256" key="7">
    <source>
        <dbReference type="ARBA" id="ARBA00022927"/>
    </source>
</evidence>
<proteinExistence type="inferred from homology"/>
<feature type="region of interest" description="Disordered" evidence="11">
    <location>
        <begin position="337"/>
        <end position="430"/>
    </location>
</feature>
<feature type="compositionally biased region" description="Low complexity" evidence="11">
    <location>
        <begin position="164"/>
        <end position="174"/>
    </location>
</feature>
<evidence type="ECO:0000256" key="10">
    <source>
        <dbReference type="ARBA" id="ARBA00023136"/>
    </source>
</evidence>
<evidence type="ECO:0000256" key="11">
    <source>
        <dbReference type="SAM" id="MobiDB-lite"/>
    </source>
</evidence>
<feature type="region of interest" description="Disordered" evidence="11">
    <location>
        <begin position="159"/>
        <end position="194"/>
    </location>
</feature>
<dbReference type="GO" id="GO:0005789">
    <property type="term" value="C:endoplasmic reticulum membrane"/>
    <property type="evidence" value="ECO:0007669"/>
    <property type="project" value="UniProtKB-SubCell"/>
</dbReference>
<dbReference type="Pfam" id="PF03839">
    <property type="entry name" value="Sec62"/>
    <property type="match status" value="1"/>
</dbReference>
<evidence type="ECO:0000256" key="4">
    <source>
        <dbReference type="ARBA" id="ARBA00022448"/>
    </source>
</evidence>
<feature type="transmembrane region" description="Helical" evidence="12">
    <location>
        <begin position="270"/>
        <end position="303"/>
    </location>
</feature>
<dbReference type="PANTHER" id="PTHR12443">
    <property type="entry name" value="TRANSLOCATION PROTEIN SEC62"/>
    <property type="match status" value="1"/>
</dbReference>
<comment type="similarity">
    <text evidence="2">Belongs to the SEC62 family.</text>
</comment>
<keyword evidence="5 12" id="KW-0812">Transmembrane</keyword>
<comment type="subcellular location">
    <subcellularLocation>
        <location evidence="1">Endoplasmic reticulum membrane</location>
        <topology evidence="1">Multi-pass membrane protein</topology>
    </subcellularLocation>
</comment>
<keyword evidence="7" id="KW-0653">Protein transport</keyword>
<keyword evidence="6" id="KW-0256">Endoplasmic reticulum</keyword>
<feature type="compositionally biased region" description="Acidic residues" evidence="11">
    <location>
        <begin position="376"/>
        <end position="392"/>
    </location>
</feature>
<dbReference type="PANTHER" id="PTHR12443:SF9">
    <property type="entry name" value="TRANSLOCATION PROTEIN SEC62"/>
    <property type="match status" value="1"/>
</dbReference>
<organism evidence="13 14">
    <name type="scientific">Ranatra chinensis</name>
    <dbReference type="NCBI Taxonomy" id="642074"/>
    <lineage>
        <taxon>Eukaryota</taxon>
        <taxon>Metazoa</taxon>
        <taxon>Ecdysozoa</taxon>
        <taxon>Arthropoda</taxon>
        <taxon>Hexapoda</taxon>
        <taxon>Insecta</taxon>
        <taxon>Pterygota</taxon>
        <taxon>Neoptera</taxon>
        <taxon>Paraneoptera</taxon>
        <taxon>Hemiptera</taxon>
        <taxon>Heteroptera</taxon>
        <taxon>Panheteroptera</taxon>
        <taxon>Nepomorpha</taxon>
        <taxon>Nepidae</taxon>
        <taxon>Ranatrinae</taxon>
        <taxon>Ranatra</taxon>
    </lineage>
</organism>